<dbReference type="AlphaFoldDB" id="A0A9P1IRQ8"/>
<gene>
    <name evidence="3" type="ORF">CAMP_LOCUS12173</name>
</gene>
<dbReference type="InterPro" id="IPR003959">
    <property type="entry name" value="ATPase_AAA_core"/>
</dbReference>
<keyword evidence="4" id="KW-1185">Reference proteome</keyword>
<keyword evidence="1" id="KW-0677">Repeat</keyword>
<protein>
    <recommendedName>
        <fullName evidence="2">ATPase AAA-type core domain-containing protein</fullName>
    </recommendedName>
</protein>
<feature type="domain" description="ATPase AAA-type core" evidence="2">
    <location>
        <begin position="297"/>
        <end position="365"/>
    </location>
</feature>
<dbReference type="GO" id="GO:0016887">
    <property type="term" value="F:ATP hydrolysis activity"/>
    <property type="evidence" value="ECO:0007669"/>
    <property type="project" value="InterPro"/>
</dbReference>
<accession>A0A9P1IRQ8</accession>
<proteinExistence type="predicted"/>
<reference evidence="3" key="1">
    <citation type="submission" date="2022-11" db="EMBL/GenBank/DDBJ databases">
        <authorList>
            <person name="Kikuchi T."/>
        </authorList>
    </citation>
    <scope>NUCLEOTIDE SEQUENCE</scope>
    <source>
        <strain evidence="3">PS1010</strain>
    </source>
</reference>
<evidence type="ECO:0000313" key="3">
    <source>
        <dbReference type="EMBL" id="CAI5449536.1"/>
    </source>
</evidence>
<organism evidence="3 4">
    <name type="scientific">Caenorhabditis angaria</name>
    <dbReference type="NCBI Taxonomy" id="860376"/>
    <lineage>
        <taxon>Eukaryota</taxon>
        <taxon>Metazoa</taxon>
        <taxon>Ecdysozoa</taxon>
        <taxon>Nematoda</taxon>
        <taxon>Chromadorea</taxon>
        <taxon>Rhabditida</taxon>
        <taxon>Rhabditina</taxon>
        <taxon>Rhabditomorpha</taxon>
        <taxon>Rhabditoidea</taxon>
        <taxon>Rhabditidae</taxon>
        <taxon>Peloderinae</taxon>
        <taxon>Caenorhabditis</taxon>
    </lineage>
</organism>
<evidence type="ECO:0000256" key="1">
    <source>
        <dbReference type="ARBA" id="ARBA00022737"/>
    </source>
</evidence>
<dbReference type="InterPro" id="IPR027417">
    <property type="entry name" value="P-loop_NTPase"/>
</dbReference>
<dbReference type="Pfam" id="PF00004">
    <property type="entry name" value="AAA"/>
    <property type="match status" value="1"/>
</dbReference>
<dbReference type="SUPFAM" id="SSF52540">
    <property type="entry name" value="P-loop containing nucleoside triphosphate hydrolases"/>
    <property type="match status" value="1"/>
</dbReference>
<evidence type="ECO:0000259" key="2">
    <source>
        <dbReference type="Pfam" id="PF00004"/>
    </source>
</evidence>
<dbReference type="Proteomes" id="UP001152747">
    <property type="component" value="Unassembled WGS sequence"/>
</dbReference>
<dbReference type="Gene3D" id="3.40.50.300">
    <property type="entry name" value="P-loop containing nucleotide triphosphate hydrolases"/>
    <property type="match status" value="1"/>
</dbReference>
<dbReference type="InterPro" id="IPR051191">
    <property type="entry name" value="DCAF12"/>
</dbReference>
<evidence type="ECO:0000313" key="4">
    <source>
        <dbReference type="Proteomes" id="UP001152747"/>
    </source>
</evidence>
<dbReference type="PANTHER" id="PTHR19860:SF42">
    <property type="entry name" value="RING-TYPE DOMAIN-CONTAINING PROTEIN"/>
    <property type="match status" value="1"/>
</dbReference>
<dbReference type="EMBL" id="CANHGI010000004">
    <property type="protein sequence ID" value="CAI5449536.1"/>
    <property type="molecule type" value="Genomic_DNA"/>
</dbReference>
<dbReference type="OrthoDB" id="2325716at2759"/>
<dbReference type="GO" id="GO:0005524">
    <property type="term" value="F:ATP binding"/>
    <property type="evidence" value="ECO:0007669"/>
    <property type="project" value="InterPro"/>
</dbReference>
<dbReference type="PANTHER" id="PTHR19860">
    <property type="entry name" value="DDB1- AND CUL4-ASSOCIATED FACTOR 12-RELATED"/>
    <property type="match status" value="1"/>
</dbReference>
<name>A0A9P1IRQ8_9PELO</name>
<sequence>MGCQISSDGNFETPPNYEEFWNQRKHRNQVVRQNNSQRKGWKIVRILVVSTYKDFKNERSAVLSMIERQIQPVAAEKLIFLQVEDLAYGSKNYIDEIANIYLIAKCCCDDNKIAIYCHFLGECAGFVIDSTFSDESFLQQNEIKYGQTFSETFLQLNAVDSNNSLFLHRNPDFLYELPFNVTNFVDPQKGRERAQHFAQSVKKHVKPASLLEYSVKTSGINNTHFKQILFDDLSKATDPLRSLIDSFIEKFPYSEDIKTLTVNQKIRDFYQNSSSKRISNILQKINSNIKNHRNTVIFGDYSTGKTTILYKILKEHGSAVFIKAEEGMNIRQELERKLGMFIQEIDEPKIRHLILIDDIHNLSTDLSSYTHLTIIGTSRKRKSACQIRNSSKSPLKNPKIFKNCSRSSQVPNRRQQIFCDSQESADEKVWEVSKRVRMNQIGMI</sequence>
<comment type="caution">
    <text evidence="3">The sequence shown here is derived from an EMBL/GenBank/DDBJ whole genome shotgun (WGS) entry which is preliminary data.</text>
</comment>
<dbReference type="GO" id="GO:0080008">
    <property type="term" value="C:Cul4-RING E3 ubiquitin ligase complex"/>
    <property type="evidence" value="ECO:0007669"/>
    <property type="project" value="TreeGrafter"/>
</dbReference>